<organism evidence="2 3">
    <name type="scientific">Halococcus saccharolyticus DSM 5350</name>
    <dbReference type="NCBI Taxonomy" id="1227455"/>
    <lineage>
        <taxon>Archaea</taxon>
        <taxon>Methanobacteriati</taxon>
        <taxon>Methanobacteriota</taxon>
        <taxon>Stenosarchaea group</taxon>
        <taxon>Halobacteria</taxon>
        <taxon>Halobacteriales</taxon>
        <taxon>Halococcaceae</taxon>
        <taxon>Halococcus</taxon>
    </lineage>
</organism>
<dbReference type="InParanoid" id="M0MJA1"/>
<feature type="domain" description="AB hydrolase-1" evidence="1">
    <location>
        <begin position="20"/>
        <end position="261"/>
    </location>
</feature>
<keyword evidence="2" id="KW-0378">Hydrolase</keyword>
<dbReference type="Proteomes" id="UP000011669">
    <property type="component" value="Unassembled WGS sequence"/>
</dbReference>
<dbReference type="STRING" id="1227455.C449_05976"/>
<dbReference type="AlphaFoldDB" id="M0MJA1"/>
<dbReference type="PANTHER" id="PTHR43798">
    <property type="entry name" value="MONOACYLGLYCEROL LIPASE"/>
    <property type="match status" value="1"/>
</dbReference>
<dbReference type="InterPro" id="IPR000073">
    <property type="entry name" value="AB_hydrolase_1"/>
</dbReference>
<evidence type="ECO:0000259" key="1">
    <source>
        <dbReference type="Pfam" id="PF00561"/>
    </source>
</evidence>
<dbReference type="Pfam" id="PF00561">
    <property type="entry name" value="Abhydrolase_1"/>
    <property type="match status" value="1"/>
</dbReference>
<dbReference type="InterPro" id="IPR000639">
    <property type="entry name" value="Epox_hydrolase-like"/>
</dbReference>
<reference evidence="2 3" key="1">
    <citation type="journal article" date="2014" name="PLoS Genet.">
        <title>Phylogenetically driven sequencing of extremely halophilic archaea reveals strategies for static and dynamic osmo-response.</title>
        <authorList>
            <person name="Becker E.A."/>
            <person name="Seitzer P.M."/>
            <person name="Tritt A."/>
            <person name="Larsen D."/>
            <person name="Krusor M."/>
            <person name="Yao A.I."/>
            <person name="Wu D."/>
            <person name="Madern D."/>
            <person name="Eisen J.A."/>
            <person name="Darling A.E."/>
            <person name="Facciotti M.T."/>
        </authorList>
    </citation>
    <scope>NUCLEOTIDE SEQUENCE [LARGE SCALE GENOMIC DNA]</scope>
    <source>
        <strain evidence="2 3">DSM 5350</strain>
    </source>
</reference>
<dbReference type="RefSeq" id="WP_006077056.1">
    <property type="nucleotide sequence ID" value="NZ_AOMD01000016.1"/>
</dbReference>
<evidence type="ECO:0000313" key="3">
    <source>
        <dbReference type="Proteomes" id="UP000011669"/>
    </source>
</evidence>
<dbReference type="PRINTS" id="PR00412">
    <property type="entry name" value="EPOXHYDRLASE"/>
</dbReference>
<proteinExistence type="predicted"/>
<comment type="caution">
    <text evidence="2">The sequence shown here is derived from an EMBL/GenBank/DDBJ whole genome shotgun (WGS) entry which is preliminary data.</text>
</comment>
<protein>
    <submittedName>
        <fullName evidence="2">Alpha/beta hydrolase fold protein</fullName>
    </submittedName>
</protein>
<dbReference type="SUPFAM" id="SSF53474">
    <property type="entry name" value="alpha/beta-Hydrolases"/>
    <property type="match status" value="1"/>
</dbReference>
<dbReference type="PATRIC" id="fig|1227455.4.peg.1220"/>
<dbReference type="Gene3D" id="3.40.50.1820">
    <property type="entry name" value="alpha/beta hydrolase"/>
    <property type="match status" value="1"/>
</dbReference>
<dbReference type="GO" id="GO:0016787">
    <property type="term" value="F:hydrolase activity"/>
    <property type="evidence" value="ECO:0007669"/>
    <property type="project" value="UniProtKB-KW"/>
</dbReference>
<evidence type="ECO:0000313" key="2">
    <source>
        <dbReference type="EMBL" id="EMA45787.1"/>
    </source>
</evidence>
<gene>
    <name evidence="2" type="ORF">C449_05976</name>
</gene>
<dbReference type="EMBL" id="AOMD01000016">
    <property type="protein sequence ID" value="EMA45787.1"/>
    <property type="molecule type" value="Genomic_DNA"/>
</dbReference>
<name>M0MJA1_9EURY</name>
<sequence>MPTVQTNEIQMYYEEYGEGPPIVFLHGATADHRLWAEQAKPLASDYRVIVYDLRGHGRTGGSERASYTMGLYADDLGALISGLDLDRPVICGLSMGGMIAQRYAAESPSTIAALCTIGTMTPEILSRSEWVERRLFPTVAEFLSPAVDPDRVMSMMFQFHEWWFDEEGLGDLEKAERIKNDHAADVPEVLDEELEKIDDVITSYPSDSIDHASITVPSLLLYGELERAMQARHAAYMADVIPVAETRQIPNAGHNSHVDNPEFIRDSLHEFLSIAASDRYGTERSSP</sequence>
<keyword evidence="3" id="KW-1185">Reference proteome</keyword>
<dbReference type="InterPro" id="IPR050266">
    <property type="entry name" value="AB_hydrolase_sf"/>
</dbReference>
<accession>M0MJA1</accession>
<dbReference type="InterPro" id="IPR029058">
    <property type="entry name" value="AB_hydrolase_fold"/>
</dbReference>
<dbReference type="PRINTS" id="PR00111">
    <property type="entry name" value="ABHYDROLASE"/>
</dbReference>